<dbReference type="Pfam" id="PF07715">
    <property type="entry name" value="Plug"/>
    <property type="match status" value="1"/>
</dbReference>
<dbReference type="InterPro" id="IPR037066">
    <property type="entry name" value="Plug_dom_sf"/>
</dbReference>
<dbReference type="EMBL" id="VKKU01000001">
    <property type="protein sequence ID" value="TSB05360.1"/>
    <property type="molecule type" value="Genomic_DNA"/>
</dbReference>
<evidence type="ECO:0000256" key="3">
    <source>
        <dbReference type="ARBA" id="ARBA00022452"/>
    </source>
</evidence>
<comment type="similarity">
    <text evidence="10 11">Belongs to the TonB-dependent receptor family.</text>
</comment>
<dbReference type="GO" id="GO:0015344">
    <property type="term" value="F:siderophore uptake transmembrane transporter activity"/>
    <property type="evidence" value="ECO:0007669"/>
    <property type="project" value="TreeGrafter"/>
</dbReference>
<dbReference type="Pfam" id="PF00593">
    <property type="entry name" value="TonB_dep_Rec_b-barrel"/>
    <property type="match status" value="1"/>
</dbReference>
<evidence type="ECO:0000256" key="1">
    <source>
        <dbReference type="ARBA" id="ARBA00004571"/>
    </source>
</evidence>
<evidence type="ECO:0000313" key="14">
    <source>
        <dbReference type="EMBL" id="TSB05360.1"/>
    </source>
</evidence>
<evidence type="ECO:0000256" key="9">
    <source>
        <dbReference type="ARBA" id="ARBA00023237"/>
    </source>
</evidence>
<keyword evidence="15" id="KW-1185">Reference proteome</keyword>
<dbReference type="InterPro" id="IPR039426">
    <property type="entry name" value="TonB-dep_rcpt-like"/>
</dbReference>
<evidence type="ECO:0000256" key="5">
    <source>
        <dbReference type="ARBA" id="ARBA00022729"/>
    </source>
</evidence>
<evidence type="ECO:0000256" key="7">
    <source>
        <dbReference type="ARBA" id="ARBA00023136"/>
    </source>
</evidence>
<accession>A0A553WKW9</accession>
<evidence type="ECO:0000256" key="6">
    <source>
        <dbReference type="ARBA" id="ARBA00023077"/>
    </source>
</evidence>
<protein>
    <submittedName>
        <fullName evidence="14">TonB-dependent receptor</fullName>
    </submittedName>
</protein>
<dbReference type="InterPro" id="IPR000531">
    <property type="entry name" value="Beta-barrel_TonB"/>
</dbReference>
<dbReference type="Gene3D" id="2.40.170.20">
    <property type="entry name" value="TonB-dependent receptor, beta-barrel domain"/>
    <property type="match status" value="1"/>
</dbReference>
<dbReference type="Proteomes" id="UP000320160">
    <property type="component" value="Unassembled WGS sequence"/>
</dbReference>
<feature type="domain" description="TonB-dependent receptor-like beta-barrel" evidence="12">
    <location>
        <begin position="229"/>
        <end position="637"/>
    </location>
</feature>
<evidence type="ECO:0000259" key="13">
    <source>
        <dbReference type="Pfam" id="PF07715"/>
    </source>
</evidence>
<keyword evidence="7 10" id="KW-0472">Membrane</keyword>
<evidence type="ECO:0000256" key="10">
    <source>
        <dbReference type="PROSITE-ProRule" id="PRU01360"/>
    </source>
</evidence>
<comment type="subcellular location">
    <subcellularLocation>
        <location evidence="1 10">Cell outer membrane</location>
        <topology evidence="1 10">Multi-pass membrane protein</topology>
    </subcellularLocation>
</comment>
<evidence type="ECO:0000256" key="11">
    <source>
        <dbReference type="RuleBase" id="RU003357"/>
    </source>
</evidence>
<keyword evidence="3 10" id="KW-1134">Transmembrane beta strand</keyword>
<dbReference type="SUPFAM" id="SSF56935">
    <property type="entry name" value="Porins"/>
    <property type="match status" value="1"/>
</dbReference>
<evidence type="ECO:0000259" key="12">
    <source>
        <dbReference type="Pfam" id="PF00593"/>
    </source>
</evidence>
<dbReference type="PANTHER" id="PTHR30069">
    <property type="entry name" value="TONB-DEPENDENT OUTER MEMBRANE RECEPTOR"/>
    <property type="match status" value="1"/>
</dbReference>
<dbReference type="AlphaFoldDB" id="A0A553WKW9"/>
<dbReference type="PANTHER" id="PTHR30069:SF29">
    <property type="entry name" value="HEMOGLOBIN AND HEMOGLOBIN-HAPTOGLOBIN-BINDING PROTEIN 1-RELATED"/>
    <property type="match status" value="1"/>
</dbReference>
<keyword evidence="8 14" id="KW-0675">Receptor</keyword>
<name>A0A553WKW9_9SPHN</name>
<keyword evidence="2 10" id="KW-0813">Transport</keyword>
<reference evidence="14 15" key="1">
    <citation type="submission" date="2019-07" db="EMBL/GenBank/DDBJ databases">
        <authorList>
            <person name="Park M."/>
        </authorList>
    </citation>
    <scope>NUCLEOTIDE SEQUENCE [LARGE SCALE GENOMIC DNA]</scope>
    <source>
        <strain evidence="14 15">KCTC32445</strain>
    </source>
</reference>
<comment type="caution">
    <text evidence="14">The sequence shown here is derived from an EMBL/GenBank/DDBJ whole genome shotgun (WGS) entry which is preliminary data.</text>
</comment>
<dbReference type="OrthoDB" id="7374174at2"/>
<feature type="domain" description="TonB-dependent receptor plug" evidence="13">
    <location>
        <begin position="32"/>
        <end position="135"/>
    </location>
</feature>
<dbReference type="Gene3D" id="2.170.130.10">
    <property type="entry name" value="TonB-dependent receptor, plug domain"/>
    <property type="match status" value="1"/>
</dbReference>
<dbReference type="InterPro" id="IPR012910">
    <property type="entry name" value="Plug_dom"/>
</dbReference>
<organism evidence="14 15">
    <name type="scientific">Sphingorhabdus contaminans</name>
    <dbReference type="NCBI Taxonomy" id="1343899"/>
    <lineage>
        <taxon>Bacteria</taxon>
        <taxon>Pseudomonadati</taxon>
        <taxon>Pseudomonadota</taxon>
        <taxon>Alphaproteobacteria</taxon>
        <taxon>Sphingomonadales</taxon>
        <taxon>Sphingomonadaceae</taxon>
        <taxon>Sphingorhabdus</taxon>
    </lineage>
</organism>
<keyword evidence="6 11" id="KW-0798">TonB box</keyword>
<evidence type="ECO:0000256" key="4">
    <source>
        <dbReference type="ARBA" id="ARBA00022692"/>
    </source>
</evidence>
<dbReference type="GO" id="GO:0044718">
    <property type="term" value="P:siderophore transmembrane transport"/>
    <property type="evidence" value="ECO:0007669"/>
    <property type="project" value="TreeGrafter"/>
</dbReference>
<proteinExistence type="inferred from homology"/>
<evidence type="ECO:0000256" key="2">
    <source>
        <dbReference type="ARBA" id="ARBA00022448"/>
    </source>
</evidence>
<evidence type="ECO:0000256" key="8">
    <source>
        <dbReference type="ARBA" id="ARBA00023170"/>
    </source>
</evidence>
<keyword evidence="5" id="KW-0732">Signal</keyword>
<keyword evidence="9 10" id="KW-0998">Cell outer membrane</keyword>
<gene>
    <name evidence="14" type="ORF">FOM92_01880</name>
</gene>
<sequence>MQLPVAITALTDADILVVGTLADPRSDSAYPVTRIDVADHPGARLETALQQAAGLQQFRRSDARTANPTSQGITLRGLGGNASSRVLLLLDDVPQADPFGGWVSWPGYDALNLARITVRRGAGQVTSGAGALGGVVELDSLQYRDLLSGRLAYGSRDSVDAKASVLRKLGAGSISLSGSYARGDGFVPVVKGQRGAVDRAAPYEQAGLALRAVAPVSDNTELQANMRAFTDDRDRGFDFSDSQNKGVDASLRLVNRTMAGWQWSALGYVQIRDFANRFGAIAAGRNSVALTLDQYSVPSTGLGARIEVRPPLGDKVELRLGSDWRRTSGETNENFFFTGLVPGRSRRAGGQSDTIGFFAEGSYTPNDNLTLTLGGHADRWKITNGFRKEVNIGGTVRSDDVFADRSGWEGTGRGSIALFVNDSVKLRGAAYAGWRLPTLNELYRPFRVGADATAANELLTPERVQGVEIGADLETDALSLRATAFANRLKNAIANVGLGIGPGNFPGVGFVAAGGVYRQRQNLDAIASKGVELEFDYRSGPYAFGARYAYVDAEVDASGTAALLDGLRPAQVPRHFASASVAYDADAFRAEFDVRYVGGQFEDDINSRGLDDALTVDAGFSYRLLDKLRLELRGENLFDRRVEAAIGSDGVIERATPRTIWAGIAVEF</sequence>
<dbReference type="PROSITE" id="PS52016">
    <property type="entry name" value="TONB_DEPENDENT_REC_3"/>
    <property type="match status" value="1"/>
</dbReference>
<dbReference type="InterPro" id="IPR036942">
    <property type="entry name" value="Beta-barrel_TonB_sf"/>
</dbReference>
<keyword evidence="4 10" id="KW-0812">Transmembrane</keyword>
<evidence type="ECO:0000313" key="15">
    <source>
        <dbReference type="Proteomes" id="UP000320160"/>
    </source>
</evidence>
<dbReference type="GO" id="GO:0009279">
    <property type="term" value="C:cell outer membrane"/>
    <property type="evidence" value="ECO:0007669"/>
    <property type="project" value="UniProtKB-SubCell"/>
</dbReference>